<gene>
    <name evidence="10" type="ORF">HMPREF9194_01413</name>
</gene>
<evidence type="ECO:0000256" key="8">
    <source>
        <dbReference type="RuleBase" id="RU363032"/>
    </source>
</evidence>
<comment type="caution">
    <text evidence="10">The sequence shown here is derived from an EMBL/GenBank/DDBJ whole genome shotgun (WGS) entry which is preliminary data.</text>
</comment>
<dbReference type="InterPro" id="IPR035906">
    <property type="entry name" value="MetI-like_sf"/>
</dbReference>
<evidence type="ECO:0000256" key="3">
    <source>
        <dbReference type="ARBA" id="ARBA00022475"/>
    </source>
</evidence>
<accession>S3K0R5</accession>
<feature type="transmembrane region" description="Helical" evidence="8">
    <location>
        <begin position="66"/>
        <end position="90"/>
    </location>
</feature>
<dbReference type="PANTHER" id="PTHR43357:SF3">
    <property type="entry name" value="FE(3+)-TRANSPORT SYSTEM PERMEASE PROTEIN FBPB 2"/>
    <property type="match status" value="1"/>
</dbReference>
<feature type="transmembrane region" description="Helical" evidence="8">
    <location>
        <begin position="20"/>
        <end position="39"/>
    </location>
</feature>
<evidence type="ECO:0000313" key="11">
    <source>
        <dbReference type="Proteomes" id="UP000014541"/>
    </source>
</evidence>
<dbReference type="PATRIC" id="fig|1125699.3.peg.1423"/>
<evidence type="ECO:0000256" key="2">
    <source>
        <dbReference type="ARBA" id="ARBA00022448"/>
    </source>
</evidence>
<feature type="transmembrane region" description="Helical" evidence="8">
    <location>
        <begin position="146"/>
        <end position="168"/>
    </location>
</feature>
<dbReference type="CDD" id="cd06261">
    <property type="entry name" value="TM_PBP2"/>
    <property type="match status" value="2"/>
</dbReference>
<dbReference type="STRING" id="1125699.HMPREF9194_01413"/>
<keyword evidence="6 8" id="KW-1133">Transmembrane helix</keyword>
<evidence type="ECO:0000256" key="7">
    <source>
        <dbReference type="ARBA" id="ARBA00023136"/>
    </source>
</evidence>
<keyword evidence="3" id="KW-1003">Cell membrane</keyword>
<feature type="transmembrane region" description="Helical" evidence="8">
    <location>
        <begin position="472"/>
        <end position="491"/>
    </location>
</feature>
<feature type="transmembrane region" description="Helical" evidence="8">
    <location>
        <begin position="390"/>
        <end position="409"/>
    </location>
</feature>
<keyword evidence="5 8" id="KW-0812">Transmembrane</keyword>
<feature type="transmembrane region" description="Helical" evidence="8">
    <location>
        <begin position="194"/>
        <end position="219"/>
    </location>
</feature>
<dbReference type="HOGENOM" id="CLU_021838_1_0_12"/>
<evidence type="ECO:0000256" key="6">
    <source>
        <dbReference type="ARBA" id="ARBA00022989"/>
    </source>
</evidence>
<keyword evidence="4" id="KW-0997">Cell inner membrane</keyword>
<evidence type="ECO:0000259" key="9">
    <source>
        <dbReference type="PROSITE" id="PS50928"/>
    </source>
</evidence>
<dbReference type="PANTHER" id="PTHR43357">
    <property type="entry name" value="INNER MEMBRANE ABC TRANSPORTER PERMEASE PROTEIN YDCV"/>
    <property type="match status" value="1"/>
</dbReference>
<feature type="domain" description="ABC transmembrane type-1" evidence="9">
    <location>
        <begin position="352"/>
        <end position="542"/>
    </location>
</feature>
<feature type="transmembrane region" description="Helical" evidence="8">
    <location>
        <begin position="356"/>
        <end position="378"/>
    </location>
</feature>
<evidence type="ECO:0000256" key="5">
    <source>
        <dbReference type="ARBA" id="ARBA00022692"/>
    </source>
</evidence>
<dbReference type="OrthoDB" id="57323at2"/>
<dbReference type="AlphaFoldDB" id="S3K0R5"/>
<name>S3K0R5_TREMA</name>
<dbReference type="PROSITE" id="PS50928">
    <property type="entry name" value="ABC_TM1"/>
    <property type="match status" value="2"/>
</dbReference>
<organism evidence="10 11">
    <name type="scientific">Treponema maltophilum ATCC 51939</name>
    <dbReference type="NCBI Taxonomy" id="1125699"/>
    <lineage>
        <taxon>Bacteria</taxon>
        <taxon>Pseudomonadati</taxon>
        <taxon>Spirochaetota</taxon>
        <taxon>Spirochaetia</taxon>
        <taxon>Spirochaetales</taxon>
        <taxon>Treponemataceae</taxon>
        <taxon>Treponema</taxon>
    </lineage>
</organism>
<feature type="transmembrane region" description="Helical" evidence="8">
    <location>
        <begin position="521"/>
        <end position="542"/>
    </location>
</feature>
<dbReference type="eggNOG" id="COG1178">
    <property type="taxonomic scope" value="Bacteria"/>
</dbReference>
<feature type="domain" description="ABC transmembrane type-1" evidence="9">
    <location>
        <begin position="67"/>
        <end position="271"/>
    </location>
</feature>
<comment type="similarity">
    <text evidence="8">Belongs to the binding-protein-dependent transport system permease family.</text>
</comment>
<comment type="subcellular location">
    <subcellularLocation>
        <location evidence="1">Cell inner membrane</location>
        <topology evidence="1">Multi-pass membrane protein</topology>
    </subcellularLocation>
    <subcellularLocation>
        <location evidence="8">Cell membrane</location>
        <topology evidence="8">Multi-pass membrane protein</topology>
    </subcellularLocation>
</comment>
<proteinExistence type="inferred from homology"/>
<keyword evidence="11" id="KW-1185">Reference proteome</keyword>
<evidence type="ECO:0000256" key="1">
    <source>
        <dbReference type="ARBA" id="ARBA00004429"/>
    </source>
</evidence>
<sequence>MNKDITVKKFHWDIWKIISLFFLVLLCVFLLYPLITIAYKSLLNTEGRFTLSNYKDFFTLKYYTSALWHSFLVCTVATVFAALISVPIAYISSRYNIAGKKALNMIIIMSMISPPFIGAYSWILLFGRSGVITVFFKSIGITVPSIYGFPGIILVFTVKFFPLIYLYVCGSLSSIDVSLEEAAENLGMPRLKRIWTITLPLILPTISAAMLMTFMAALADFGTPMLIGEGYKVLPVLIYQQYLSETGGDATMASTLSVIIILCALLVLLIQKFIVNRKNYNMSMLRPPEVIKISGWKRFLATGVCYAVAFIGILPQITVFVTSFLKTSGPLFVKGFSLASYQTVFGKLARALTNTFSFSLIAIAIMIVSGLLIAYLSVRKKNGINTVLDVLVMFPYVIPGAVLGISLLLSFNQKPLFFTGTWIIMVLAYVIRKLPYTVRSSSAILYQIDPSIEEASINLGVSPVRTFFKTTALLMMPGVFSGAIMSWITTINELSSSIMLYTSKTATISVAVYTEVLRGNFGTAAALAVVLSFTSILSVLVFNKLSGGKTISL</sequence>
<dbReference type="Proteomes" id="UP000014541">
    <property type="component" value="Unassembled WGS sequence"/>
</dbReference>
<protein>
    <recommendedName>
        <fullName evidence="9">ABC transmembrane type-1 domain-containing protein</fullName>
    </recommendedName>
</protein>
<evidence type="ECO:0000256" key="4">
    <source>
        <dbReference type="ARBA" id="ARBA00022519"/>
    </source>
</evidence>
<dbReference type="InterPro" id="IPR000515">
    <property type="entry name" value="MetI-like"/>
</dbReference>
<keyword evidence="7 8" id="KW-0472">Membrane</keyword>
<feature type="transmembrane region" description="Helical" evidence="8">
    <location>
        <begin position="296"/>
        <end position="325"/>
    </location>
</feature>
<dbReference type="SUPFAM" id="SSF161098">
    <property type="entry name" value="MetI-like"/>
    <property type="match status" value="2"/>
</dbReference>
<evidence type="ECO:0000313" key="10">
    <source>
        <dbReference type="EMBL" id="EPF31080.1"/>
    </source>
</evidence>
<dbReference type="Pfam" id="PF00528">
    <property type="entry name" value="BPD_transp_1"/>
    <property type="match status" value="2"/>
</dbReference>
<feature type="transmembrane region" description="Helical" evidence="8">
    <location>
        <begin position="102"/>
        <end position="126"/>
    </location>
</feature>
<dbReference type="GO" id="GO:0005886">
    <property type="term" value="C:plasma membrane"/>
    <property type="evidence" value="ECO:0007669"/>
    <property type="project" value="UniProtKB-SubCell"/>
</dbReference>
<feature type="transmembrane region" description="Helical" evidence="8">
    <location>
        <begin position="415"/>
        <end position="431"/>
    </location>
</feature>
<dbReference type="GO" id="GO:0055085">
    <property type="term" value="P:transmembrane transport"/>
    <property type="evidence" value="ECO:0007669"/>
    <property type="project" value="InterPro"/>
</dbReference>
<dbReference type="EMBL" id="ATFF01000006">
    <property type="protein sequence ID" value="EPF31080.1"/>
    <property type="molecule type" value="Genomic_DNA"/>
</dbReference>
<dbReference type="Gene3D" id="1.10.3720.10">
    <property type="entry name" value="MetI-like"/>
    <property type="match status" value="2"/>
</dbReference>
<reference evidence="10 11" key="1">
    <citation type="submission" date="2013-04" db="EMBL/GenBank/DDBJ databases">
        <title>The Genome Sequence of Treponema maltophilum ATCC 51939.</title>
        <authorList>
            <consortium name="The Broad Institute Genomics Platform"/>
            <person name="Earl A."/>
            <person name="Ward D."/>
            <person name="Feldgarden M."/>
            <person name="Gevers D."/>
            <person name="Leonetti C."/>
            <person name="Blanton J.M."/>
            <person name="Dewhirst F.E."/>
            <person name="Izard J."/>
            <person name="Walker B."/>
            <person name="Young S."/>
            <person name="Zeng Q."/>
            <person name="Gargeya S."/>
            <person name="Fitzgerald M."/>
            <person name="Haas B."/>
            <person name="Abouelleil A."/>
            <person name="Allen A.W."/>
            <person name="Alvarado L."/>
            <person name="Arachchi H.M."/>
            <person name="Berlin A.M."/>
            <person name="Chapman S.B."/>
            <person name="Gainer-Dewar J."/>
            <person name="Goldberg J."/>
            <person name="Griggs A."/>
            <person name="Gujja S."/>
            <person name="Hansen M."/>
            <person name="Howarth C."/>
            <person name="Imamovic A."/>
            <person name="Ireland A."/>
            <person name="Larimer J."/>
            <person name="McCowan C."/>
            <person name="Murphy C."/>
            <person name="Pearson M."/>
            <person name="Poon T.W."/>
            <person name="Priest M."/>
            <person name="Roberts A."/>
            <person name="Saif S."/>
            <person name="Shea T."/>
            <person name="Sisk P."/>
            <person name="Sykes S."/>
            <person name="Wortman J."/>
            <person name="Nusbaum C."/>
            <person name="Birren B."/>
        </authorList>
    </citation>
    <scope>NUCLEOTIDE SEQUENCE [LARGE SCALE GENOMIC DNA]</scope>
    <source>
        <strain evidence="10 11">ATCC 51939</strain>
    </source>
</reference>
<keyword evidence="2 8" id="KW-0813">Transport</keyword>
<feature type="transmembrane region" description="Helical" evidence="8">
    <location>
        <begin position="252"/>
        <end position="275"/>
    </location>
</feature>